<feature type="region of interest" description="Disordered" evidence="1">
    <location>
        <begin position="48"/>
        <end position="97"/>
    </location>
</feature>
<dbReference type="PANTHER" id="PTHR38788">
    <property type="entry name" value="CLR5 DOMAIN-CONTAINING PROTEIN"/>
    <property type="match status" value="1"/>
</dbReference>
<evidence type="ECO:0000313" key="4">
    <source>
        <dbReference type="Proteomes" id="UP000829685"/>
    </source>
</evidence>
<evidence type="ECO:0000259" key="2">
    <source>
        <dbReference type="Pfam" id="PF14420"/>
    </source>
</evidence>
<dbReference type="PANTHER" id="PTHR38788:SF3">
    <property type="entry name" value="CLR5 DOMAIN-CONTAINING PROTEIN"/>
    <property type="match status" value="1"/>
</dbReference>
<gene>
    <name evidence="3" type="ORF">JX265_001369</name>
</gene>
<evidence type="ECO:0000256" key="1">
    <source>
        <dbReference type="SAM" id="MobiDB-lite"/>
    </source>
</evidence>
<keyword evidence="4" id="KW-1185">Reference proteome</keyword>
<evidence type="ECO:0000313" key="3">
    <source>
        <dbReference type="EMBL" id="KAI1881129.1"/>
    </source>
</evidence>
<feature type="region of interest" description="Disordered" evidence="1">
    <location>
        <begin position="178"/>
        <end position="210"/>
    </location>
</feature>
<dbReference type="Pfam" id="PF14420">
    <property type="entry name" value="Clr5"/>
    <property type="match status" value="1"/>
</dbReference>
<sequence length="210" mass="23348">MTKPWESYEETIKTLYETHTLATVQEIMEKRYGFKASTRSYRQKLDSWGCTKYKKREKPSKNHSHSQASTSRHSRSPSHVWPEGTSRGSRSPGKRDIPQAITSAASEDQTYWANQNHQYGASSSPGNGHVPYAAASYTVSNDPAMGAIWNYQAPYGHPPTAQAVANVSYDEMYNAASNPIYYSPDQEDNDAGWNYGSGDGAAGYSHNHPN</sequence>
<reference evidence="3" key="1">
    <citation type="submission" date="2021-03" db="EMBL/GenBank/DDBJ databases">
        <title>Revisited historic fungal species revealed as producer of novel bioactive compounds through whole genome sequencing and comparative genomics.</title>
        <authorList>
            <person name="Vignolle G.A."/>
            <person name="Hochenegger N."/>
            <person name="Mach R.L."/>
            <person name="Mach-Aigner A.R."/>
            <person name="Javad Rahimi M."/>
            <person name="Salim K.A."/>
            <person name="Chan C.M."/>
            <person name="Lim L.B.L."/>
            <person name="Cai F."/>
            <person name="Druzhinina I.S."/>
            <person name="U'Ren J.M."/>
            <person name="Derntl C."/>
        </authorList>
    </citation>
    <scope>NUCLEOTIDE SEQUENCE</scope>
    <source>
        <strain evidence="3">TUCIM 5799</strain>
    </source>
</reference>
<dbReference type="InterPro" id="IPR025676">
    <property type="entry name" value="Clr5_dom"/>
</dbReference>
<comment type="caution">
    <text evidence="3">The sequence shown here is derived from an EMBL/GenBank/DDBJ whole genome shotgun (WGS) entry which is preliminary data.</text>
</comment>
<organism evidence="3 4">
    <name type="scientific">Neoarthrinium moseri</name>
    <dbReference type="NCBI Taxonomy" id="1658444"/>
    <lineage>
        <taxon>Eukaryota</taxon>
        <taxon>Fungi</taxon>
        <taxon>Dikarya</taxon>
        <taxon>Ascomycota</taxon>
        <taxon>Pezizomycotina</taxon>
        <taxon>Sordariomycetes</taxon>
        <taxon>Xylariomycetidae</taxon>
        <taxon>Amphisphaeriales</taxon>
        <taxon>Apiosporaceae</taxon>
        <taxon>Neoarthrinium</taxon>
    </lineage>
</organism>
<feature type="compositionally biased region" description="Basic residues" evidence="1">
    <location>
        <begin position="52"/>
        <end position="64"/>
    </location>
</feature>
<dbReference type="AlphaFoldDB" id="A0A9P9WXJ5"/>
<name>A0A9P9WXJ5_9PEZI</name>
<dbReference type="Proteomes" id="UP000829685">
    <property type="component" value="Unassembled WGS sequence"/>
</dbReference>
<protein>
    <recommendedName>
        <fullName evidence="2">Clr5 domain-containing protein</fullName>
    </recommendedName>
</protein>
<feature type="domain" description="Clr5" evidence="2">
    <location>
        <begin position="1"/>
        <end position="52"/>
    </location>
</feature>
<dbReference type="EMBL" id="JAFIMR010000002">
    <property type="protein sequence ID" value="KAI1881129.1"/>
    <property type="molecule type" value="Genomic_DNA"/>
</dbReference>
<accession>A0A9P9WXJ5</accession>
<proteinExistence type="predicted"/>